<evidence type="ECO:0000256" key="8">
    <source>
        <dbReference type="ARBA" id="ARBA00022840"/>
    </source>
</evidence>
<evidence type="ECO:0000256" key="6">
    <source>
        <dbReference type="ARBA" id="ARBA00022490"/>
    </source>
</evidence>
<dbReference type="GO" id="GO:0005737">
    <property type="term" value="C:cytoplasm"/>
    <property type="evidence" value="ECO:0007669"/>
    <property type="project" value="UniProtKB-SubCell"/>
</dbReference>
<dbReference type="NCBIfam" id="NF006979">
    <property type="entry name" value="PRK09450.1-4"/>
    <property type="match status" value="1"/>
</dbReference>
<evidence type="ECO:0000256" key="12">
    <source>
        <dbReference type="RuleBase" id="RU004184"/>
    </source>
</evidence>
<organism evidence="14 15">
    <name type="scientific">Klebsiella pneumoniae</name>
    <dbReference type="NCBI Taxonomy" id="573"/>
    <lineage>
        <taxon>Bacteria</taxon>
        <taxon>Pseudomonadati</taxon>
        <taxon>Pseudomonadota</taxon>
        <taxon>Gammaproteobacteria</taxon>
        <taxon>Enterobacterales</taxon>
        <taxon>Enterobacteriaceae</taxon>
        <taxon>Klebsiella/Raoultella group</taxon>
        <taxon>Klebsiella</taxon>
        <taxon>Klebsiella pneumoniae complex</taxon>
    </lineage>
</organism>
<evidence type="ECO:0000256" key="2">
    <source>
        <dbReference type="ARBA" id="ARBA00004496"/>
    </source>
</evidence>
<dbReference type="AlphaFoldDB" id="A0A919LUT1"/>
<comment type="subcellular location">
    <subcellularLocation>
        <location evidence="2 11">Cytoplasm</location>
    </subcellularLocation>
</comment>
<name>A0A919LUT1_KLEPN</name>
<sequence length="979" mass="111462">MYLYIETLKQRLDAINQLRVDRALAAMGPAFQQVYSLLPTLLHYHHPLMPGYLDGNVPRGICLYTPDETQRHYLEELELHRGMQTQEPPKGELPITGVYSMGSTSSVGQSCSSDLDIWVCHQAWLDSEERQLLQRKCSLLESWAASLGVEVSFFLIDENRFRHNESGSLGGEDCGSTQHILLLDEFYRTAVRLAGKRILWNMVPCDEEEHYDDYVMGLYAQGVLTPNEWLDLGGLSSLSAEEYFGASLWQLYKSIDSPYKAVLKTLLLEAYSWEYPNNRLLAKDIKQRLHDGEIVSFGLDPYCMMLERVTTYLQAIEDETRLDLVRRCFYLKVCEKLSRERACVGWRREVVSQLVNAWGWDEKRLMMLDNRANWKIDEVRKAHNELLDAMMQSYRNLIRFARRNNLSVSASPQDIGVLTRKLYAAFEALPGKVTLVNPQISPDLSEPNLTFIHVPPGRANRTGWYLYNRAPDMESIISHQPLEYNRYLNKLVAWAWFNGLLTSRTRLFIKGNGIVDLAKLQEMVADVSHHFPLRLPAPTPKALYSPCEIRHLAIIVNLEYDPTAAFRNQVVHFDFRKLDVFSFGEEQKCLIGSVDLLYRNSWNEVRTLHFNGEQAMIEALKTILGKMHQDAAPPDSVEVFCYSQHLRGLIRTRVQQMISECIELRLSSTRQDTGRFKALRVSGQTWGLFFERLNVSVQKLENAIEFYGAISHNKLHGLSVQVETNHVKLPAVVDGFASEGIIQFFFEDADNNDSGFNIYILDESNRAEVYHHCEGSKEELVRDVSRFYSSSHDRFTYGSSFINFNLPQFYQIVEVDGRTQVIPFRTQAIAAAIPTSGTLPPRRCCSSATRRFGRIRRDAPLSGNTSLTELHRLTGLLARRLLQQIPEGFAAAIADPLVAFEIEVIAALFGGQPHLVQRLLTVNNDFAAVFKADGQHAAVDFAVDVAIAVPVVQTFFDGHPQAIGQAMEFTVVHNLILLF</sequence>
<keyword evidence="6" id="KW-0963">Cytoplasm</keyword>
<evidence type="ECO:0000313" key="15">
    <source>
        <dbReference type="Proteomes" id="UP000655094"/>
    </source>
</evidence>
<evidence type="ECO:0000256" key="7">
    <source>
        <dbReference type="ARBA" id="ARBA00022741"/>
    </source>
</evidence>
<gene>
    <name evidence="14" type="primary">cyaA</name>
    <name evidence="14" type="ORF">KPZU09_49800</name>
</gene>
<dbReference type="GO" id="GO:0004016">
    <property type="term" value="F:adenylate cyclase activity"/>
    <property type="evidence" value="ECO:0007669"/>
    <property type="project" value="UniProtKB-EC"/>
</dbReference>
<evidence type="ECO:0000256" key="5">
    <source>
        <dbReference type="ARBA" id="ARBA00021420"/>
    </source>
</evidence>
<dbReference type="PANTHER" id="PTHR38760:SF1">
    <property type="entry name" value="ADENYLATE CYCLASE"/>
    <property type="match status" value="1"/>
</dbReference>
<dbReference type="PROSITE" id="PS01092">
    <property type="entry name" value="ADENYLATE_CYCLASE_1_1"/>
    <property type="match status" value="1"/>
</dbReference>
<comment type="similarity">
    <text evidence="3 12">Belongs to the adenylyl cyclase class-1 family.</text>
</comment>
<evidence type="ECO:0000256" key="9">
    <source>
        <dbReference type="ARBA" id="ARBA00022998"/>
    </source>
</evidence>
<dbReference type="PROSITE" id="PS01093">
    <property type="entry name" value="ADENYLATE_CYCLASE_1_2"/>
    <property type="match status" value="1"/>
</dbReference>
<keyword evidence="7" id="KW-0547">Nucleotide-binding</keyword>
<dbReference type="AntiFam" id="ANF00073">
    <property type="entry name" value="Shadow ORF"/>
</dbReference>
<dbReference type="GO" id="GO:0005524">
    <property type="term" value="F:ATP binding"/>
    <property type="evidence" value="ECO:0007669"/>
    <property type="project" value="UniProtKB-KW"/>
</dbReference>
<dbReference type="InterPro" id="IPR024686">
    <property type="entry name" value="Adenylate_cyclase_1_CS"/>
</dbReference>
<keyword evidence="9 11" id="KW-0115">cAMP biosynthesis</keyword>
<dbReference type="PANTHER" id="PTHR38760">
    <property type="entry name" value="ADENYLATE CYCLASE"/>
    <property type="match status" value="1"/>
</dbReference>
<evidence type="ECO:0000259" key="13">
    <source>
        <dbReference type="Pfam" id="PF12633"/>
    </source>
</evidence>
<dbReference type="Proteomes" id="UP000655094">
    <property type="component" value="Unassembled WGS sequence"/>
</dbReference>
<keyword evidence="8" id="KW-0067">ATP-binding</keyword>
<evidence type="ECO:0000313" key="14">
    <source>
        <dbReference type="EMBL" id="GHK55244.1"/>
    </source>
</evidence>
<comment type="catalytic activity">
    <reaction evidence="1 11">
        <text>ATP = 3',5'-cyclic AMP + diphosphate</text>
        <dbReference type="Rhea" id="RHEA:15389"/>
        <dbReference type="ChEBI" id="CHEBI:30616"/>
        <dbReference type="ChEBI" id="CHEBI:33019"/>
        <dbReference type="ChEBI" id="CHEBI:58165"/>
        <dbReference type="EC" id="4.6.1.1"/>
    </reaction>
</comment>
<dbReference type="Pfam" id="PF01295">
    <property type="entry name" value="Adenylate_cycl"/>
    <property type="match status" value="1"/>
</dbReference>
<comment type="caution">
    <text evidence="14">The sequence shown here is derived from an EMBL/GenBank/DDBJ whole genome shotgun (WGS) entry which is preliminary data.</text>
</comment>
<dbReference type="InterPro" id="IPR000274">
    <property type="entry name" value="Adenylate_cyclase_1"/>
</dbReference>
<dbReference type="PIRSF" id="PIRSF001444">
    <property type="entry name" value="Adenylate_cycl"/>
    <property type="match status" value="1"/>
</dbReference>
<feature type="domain" description="Adenylate cyclase class-I N-terminal" evidence="13">
    <location>
        <begin position="5"/>
        <end position="200"/>
    </location>
</feature>
<dbReference type="InterPro" id="IPR024685">
    <property type="entry name" value="Adenylate_cyclase_1_N"/>
</dbReference>
<evidence type="ECO:0000256" key="1">
    <source>
        <dbReference type="ARBA" id="ARBA00001593"/>
    </source>
</evidence>
<dbReference type="NCBIfam" id="NF006977">
    <property type="entry name" value="PRK09450.1-1"/>
    <property type="match status" value="1"/>
</dbReference>
<dbReference type="NCBIfam" id="NF006978">
    <property type="entry name" value="PRK09450.1-2"/>
    <property type="match status" value="1"/>
</dbReference>
<proteinExistence type="inferred from homology"/>
<evidence type="ECO:0000256" key="11">
    <source>
        <dbReference type="RuleBase" id="RU000604"/>
    </source>
</evidence>
<keyword evidence="10 11" id="KW-0456">Lyase</keyword>
<dbReference type="GO" id="GO:0006171">
    <property type="term" value="P:cAMP biosynthetic process"/>
    <property type="evidence" value="ECO:0007669"/>
    <property type="project" value="UniProtKB-KW"/>
</dbReference>
<protein>
    <recommendedName>
        <fullName evidence="5 11">Adenylate cyclase</fullName>
        <ecNumber evidence="4 11">4.6.1.1</ecNumber>
    </recommendedName>
</protein>
<reference evidence="14" key="1">
    <citation type="submission" date="2020-10" db="EMBL/GenBank/DDBJ databases">
        <title>Genome Sequence of ESBL Producing Zambian Clinical Strains.</title>
        <authorList>
            <person name="Shawa M."/>
            <person name="Furuta Y."/>
            <person name="Simbotwe M."/>
            <person name="Mulenga E."/>
            <person name="Mubanga M."/>
            <person name="Mulenga G."/>
            <person name="Kaile C."/>
            <person name="Zorigt T."/>
            <person name="Hang'ombe B."/>
            <person name="Higashi H."/>
        </authorList>
    </citation>
    <scope>NUCLEOTIDE SEQUENCE</scope>
    <source>
        <strain evidence="14">Zam_UTH_09</strain>
    </source>
</reference>
<dbReference type="EC" id="4.6.1.1" evidence="4 11"/>
<dbReference type="Pfam" id="PF12633">
    <property type="entry name" value="Adenyl_cycl_N"/>
    <property type="match status" value="1"/>
</dbReference>
<evidence type="ECO:0000256" key="3">
    <source>
        <dbReference type="ARBA" id="ARBA00007901"/>
    </source>
</evidence>
<accession>A0A919LUT1</accession>
<evidence type="ECO:0000256" key="10">
    <source>
        <dbReference type="ARBA" id="ARBA00023239"/>
    </source>
</evidence>
<evidence type="ECO:0000256" key="4">
    <source>
        <dbReference type="ARBA" id="ARBA00012201"/>
    </source>
</evidence>
<dbReference type="EMBL" id="BNFF01000001">
    <property type="protein sequence ID" value="GHK55244.1"/>
    <property type="molecule type" value="Genomic_DNA"/>
</dbReference>